<reference evidence="2 3" key="1">
    <citation type="submission" date="2019-02" db="EMBL/GenBank/DDBJ databases">
        <title>Deep-cultivation of Planctomycetes and their phenomic and genomic characterization uncovers novel biology.</title>
        <authorList>
            <person name="Wiegand S."/>
            <person name="Jogler M."/>
            <person name="Boedeker C."/>
            <person name="Pinto D."/>
            <person name="Vollmers J."/>
            <person name="Rivas-Marin E."/>
            <person name="Kohn T."/>
            <person name="Peeters S.H."/>
            <person name="Heuer A."/>
            <person name="Rast P."/>
            <person name="Oberbeckmann S."/>
            <person name="Bunk B."/>
            <person name="Jeske O."/>
            <person name="Meyerdierks A."/>
            <person name="Storesund J.E."/>
            <person name="Kallscheuer N."/>
            <person name="Luecker S."/>
            <person name="Lage O.M."/>
            <person name="Pohl T."/>
            <person name="Merkel B.J."/>
            <person name="Hornburger P."/>
            <person name="Mueller R.-W."/>
            <person name="Bruemmer F."/>
            <person name="Labrenz M."/>
            <person name="Spormann A.M."/>
            <person name="Op Den Camp H."/>
            <person name="Overmann J."/>
            <person name="Amann R."/>
            <person name="Jetten M.S.M."/>
            <person name="Mascher T."/>
            <person name="Medema M.H."/>
            <person name="Devos D.P."/>
            <person name="Kaster A.-K."/>
            <person name="Ovreas L."/>
            <person name="Rohde M."/>
            <person name="Galperin M.Y."/>
            <person name="Jogler C."/>
        </authorList>
    </citation>
    <scope>NUCLEOTIDE SEQUENCE [LARGE SCALE GENOMIC DNA]</scope>
    <source>
        <strain evidence="2 3">Pan54</strain>
    </source>
</reference>
<keyword evidence="1" id="KW-1133">Transmembrane helix</keyword>
<evidence type="ECO:0000313" key="3">
    <source>
        <dbReference type="Proteomes" id="UP000316095"/>
    </source>
</evidence>
<sequence length="144" mass="16647">MNLVNFSKVSFSLFSVGLILSISVIAGCNTMLDTFLPVQDRKAGFAREEQHREQFIETRKPADIRWLLKNSVKNGMSKADVDRVMGEDGEREFNDSNLLANEGLYRADDKIYRWGPDRDGNSYMLVFRDGHLINFENFSEEWDQ</sequence>
<keyword evidence="3" id="KW-1185">Reference proteome</keyword>
<dbReference type="EMBL" id="SJPG01000001">
    <property type="protein sequence ID" value="TWT62769.1"/>
    <property type="molecule type" value="Genomic_DNA"/>
</dbReference>
<protein>
    <submittedName>
        <fullName evidence="2">Uncharacterized protein</fullName>
    </submittedName>
</protein>
<comment type="caution">
    <text evidence="2">The sequence shown here is derived from an EMBL/GenBank/DDBJ whole genome shotgun (WGS) entry which is preliminary data.</text>
</comment>
<dbReference type="AlphaFoldDB" id="A0A5C5XJF9"/>
<keyword evidence="1" id="KW-0812">Transmembrane</keyword>
<organism evidence="2 3">
    <name type="scientific">Rubinisphaera italica</name>
    <dbReference type="NCBI Taxonomy" id="2527969"/>
    <lineage>
        <taxon>Bacteria</taxon>
        <taxon>Pseudomonadati</taxon>
        <taxon>Planctomycetota</taxon>
        <taxon>Planctomycetia</taxon>
        <taxon>Planctomycetales</taxon>
        <taxon>Planctomycetaceae</taxon>
        <taxon>Rubinisphaera</taxon>
    </lineage>
</organism>
<feature type="transmembrane region" description="Helical" evidence="1">
    <location>
        <begin position="12"/>
        <end position="32"/>
    </location>
</feature>
<dbReference type="OrthoDB" id="212793at2"/>
<evidence type="ECO:0000313" key="2">
    <source>
        <dbReference type="EMBL" id="TWT62769.1"/>
    </source>
</evidence>
<keyword evidence="1" id="KW-0472">Membrane</keyword>
<evidence type="ECO:0000256" key="1">
    <source>
        <dbReference type="SAM" id="Phobius"/>
    </source>
</evidence>
<gene>
    <name evidence="2" type="ORF">Pan54_35140</name>
</gene>
<dbReference type="Proteomes" id="UP000316095">
    <property type="component" value="Unassembled WGS sequence"/>
</dbReference>
<proteinExistence type="predicted"/>
<accession>A0A5C5XJF9</accession>
<dbReference type="RefSeq" id="WP_146504594.1">
    <property type="nucleotide sequence ID" value="NZ_SJPG01000001.1"/>
</dbReference>
<name>A0A5C5XJF9_9PLAN</name>